<organism evidence="1 2">
    <name type="scientific">Prunus dulcis</name>
    <name type="common">Almond</name>
    <name type="synonym">Amygdalus dulcis</name>
    <dbReference type="NCBI Taxonomy" id="3755"/>
    <lineage>
        <taxon>Eukaryota</taxon>
        <taxon>Viridiplantae</taxon>
        <taxon>Streptophyta</taxon>
        <taxon>Embryophyta</taxon>
        <taxon>Tracheophyta</taxon>
        <taxon>Spermatophyta</taxon>
        <taxon>Magnoliopsida</taxon>
        <taxon>eudicotyledons</taxon>
        <taxon>Gunneridae</taxon>
        <taxon>Pentapetalae</taxon>
        <taxon>rosids</taxon>
        <taxon>fabids</taxon>
        <taxon>Rosales</taxon>
        <taxon>Rosaceae</taxon>
        <taxon>Amygdaloideae</taxon>
        <taxon>Amygdaleae</taxon>
        <taxon>Prunus</taxon>
    </lineage>
</organism>
<reference evidence="2" key="1">
    <citation type="journal article" date="2020" name="Plant J.">
        <title>Transposons played a major role in the diversification between the closely related almond and peach genomes: results from the almond genome sequence.</title>
        <authorList>
            <person name="Alioto T."/>
            <person name="Alexiou K.G."/>
            <person name="Bardil A."/>
            <person name="Barteri F."/>
            <person name="Castanera R."/>
            <person name="Cruz F."/>
            <person name="Dhingra A."/>
            <person name="Duval H."/>
            <person name="Fernandez I Marti A."/>
            <person name="Frias L."/>
            <person name="Galan B."/>
            <person name="Garcia J.L."/>
            <person name="Howad W."/>
            <person name="Gomez-Garrido J."/>
            <person name="Gut M."/>
            <person name="Julca I."/>
            <person name="Morata J."/>
            <person name="Puigdomenech P."/>
            <person name="Ribeca P."/>
            <person name="Rubio Cabetas M.J."/>
            <person name="Vlasova A."/>
            <person name="Wirthensohn M."/>
            <person name="Garcia-Mas J."/>
            <person name="Gabaldon T."/>
            <person name="Casacuberta J.M."/>
            <person name="Arus P."/>
        </authorList>
    </citation>
    <scope>NUCLEOTIDE SEQUENCE [LARGE SCALE GENOMIC DNA]</scope>
    <source>
        <strain evidence="2">cv. Texas</strain>
    </source>
</reference>
<protein>
    <submittedName>
        <fullName evidence="1">PREDICTED: F-box</fullName>
    </submittedName>
</protein>
<dbReference type="AlphaFoldDB" id="A0A5E4FMX6"/>
<dbReference type="InParanoid" id="A0A5E4FMX6"/>
<evidence type="ECO:0000313" key="2">
    <source>
        <dbReference type="Proteomes" id="UP000327085"/>
    </source>
</evidence>
<dbReference type="Proteomes" id="UP000327085">
    <property type="component" value="Chromosome 1"/>
</dbReference>
<accession>A0A5E4FMX6</accession>
<dbReference type="EMBL" id="CABIKO010000130">
    <property type="protein sequence ID" value="VVA27948.1"/>
    <property type="molecule type" value="Genomic_DNA"/>
</dbReference>
<sequence length="179" mass="20925">MLDLYELAVKFGEGFVNDQFDEDFVDDQFCKGFADDVQLEDEDEVEFIGVDVQVEDEDGDDDEEKPSVKDYVYKETKFEQSDEENEWVYGGFVVNEDEKYHEKEPSKADTNEHDTDERAIHWYSEEQTTLYFNVEKECFNPINGHVSVFVNPYDISYFGQSGGHLRINTTSGQQQNWKC</sequence>
<proteinExistence type="predicted"/>
<gene>
    <name evidence="1" type="ORF">ALMOND_2B002115</name>
</gene>
<name>A0A5E4FMX6_PRUDU</name>
<dbReference type="Gramene" id="VVA27948">
    <property type="protein sequence ID" value="VVA27948"/>
    <property type="gene ID" value="Prudul26B002115"/>
</dbReference>
<evidence type="ECO:0000313" key="1">
    <source>
        <dbReference type="EMBL" id="VVA27948.1"/>
    </source>
</evidence>